<evidence type="ECO:0000256" key="1">
    <source>
        <dbReference type="SAM" id="MobiDB-lite"/>
    </source>
</evidence>
<evidence type="ECO:0000313" key="2">
    <source>
        <dbReference type="EMBL" id="MEQ2308781.1"/>
    </source>
</evidence>
<reference evidence="2 3" key="1">
    <citation type="submission" date="2021-06" db="EMBL/GenBank/DDBJ databases">
        <authorList>
            <person name="Palmer J.M."/>
        </authorList>
    </citation>
    <scope>NUCLEOTIDE SEQUENCE [LARGE SCALE GENOMIC DNA]</scope>
    <source>
        <strain evidence="2 3">AS_MEX2019</strain>
        <tissue evidence="2">Muscle</tissue>
    </source>
</reference>
<dbReference type="Proteomes" id="UP001469553">
    <property type="component" value="Unassembled WGS sequence"/>
</dbReference>
<comment type="caution">
    <text evidence="2">The sequence shown here is derived from an EMBL/GenBank/DDBJ whole genome shotgun (WGS) entry which is preliminary data.</text>
</comment>
<accession>A0ABV0ZS04</accession>
<name>A0ABV0ZS04_9TELE</name>
<keyword evidence="3" id="KW-1185">Reference proteome</keyword>
<sequence>MSLDFFTPNAFARLSSRGGTEGKLHSVKPSTLVIGVKVESGAFSLTGSAAASVRYVITAGKRGHIESGQWDGAELKLPTKSSDRGEAGWGTEGPFTLAASWIMLGSSRSSAPTAGSGSSRTLQDLRWLSVRSAGSLLHRGSPAGMQ</sequence>
<feature type="region of interest" description="Disordered" evidence="1">
    <location>
        <begin position="68"/>
        <end position="91"/>
    </location>
</feature>
<gene>
    <name evidence="2" type="ORF">AMECASPLE_031745</name>
</gene>
<evidence type="ECO:0000313" key="3">
    <source>
        <dbReference type="Proteomes" id="UP001469553"/>
    </source>
</evidence>
<proteinExistence type="predicted"/>
<protein>
    <submittedName>
        <fullName evidence="2">Uncharacterized protein</fullName>
    </submittedName>
</protein>
<organism evidence="2 3">
    <name type="scientific">Ameca splendens</name>
    <dbReference type="NCBI Taxonomy" id="208324"/>
    <lineage>
        <taxon>Eukaryota</taxon>
        <taxon>Metazoa</taxon>
        <taxon>Chordata</taxon>
        <taxon>Craniata</taxon>
        <taxon>Vertebrata</taxon>
        <taxon>Euteleostomi</taxon>
        <taxon>Actinopterygii</taxon>
        <taxon>Neopterygii</taxon>
        <taxon>Teleostei</taxon>
        <taxon>Neoteleostei</taxon>
        <taxon>Acanthomorphata</taxon>
        <taxon>Ovalentaria</taxon>
        <taxon>Atherinomorphae</taxon>
        <taxon>Cyprinodontiformes</taxon>
        <taxon>Goodeidae</taxon>
        <taxon>Ameca</taxon>
    </lineage>
</organism>
<dbReference type="EMBL" id="JAHRIP010069834">
    <property type="protein sequence ID" value="MEQ2308781.1"/>
    <property type="molecule type" value="Genomic_DNA"/>
</dbReference>